<evidence type="ECO:0000256" key="4">
    <source>
        <dbReference type="ARBA" id="ARBA00022519"/>
    </source>
</evidence>
<evidence type="ECO:0000256" key="6">
    <source>
        <dbReference type="ARBA" id="ARBA00022989"/>
    </source>
</evidence>
<keyword evidence="6 9" id="KW-1133">Transmembrane helix</keyword>
<dbReference type="InterPro" id="IPR055348">
    <property type="entry name" value="DctQ"/>
</dbReference>
<evidence type="ECO:0000313" key="11">
    <source>
        <dbReference type="EMBL" id="UXD88980.1"/>
    </source>
</evidence>
<dbReference type="InterPro" id="IPR007387">
    <property type="entry name" value="TRAP_DctQ"/>
</dbReference>
<protein>
    <recommendedName>
        <fullName evidence="9">TRAP transporter small permease protein</fullName>
    </recommendedName>
</protein>
<dbReference type="Pfam" id="PF04290">
    <property type="entry name" value="DctQ"/>
    <property type="match status" value="1"/>
</dbReference>
<comment type="similarity">
    <text evidence="8 9">Belongs to the TRAP transporter small permease family.</text>
</comment>
<keyword evidence="5 9" id="KW-0812">Transmembrane</keyword>
<evidence type="ECO:0000256" key="3">
    <source>
        <dbReference type="ARBA" id="ARBA00022475"/>
    </source>
</evidence>
<evidence type="ECO:0000256" key="1">
    <source>
        <dbReference type="ARBA" id="ARBA00004429"/>
    </source>
</evidence>
<feature type="transmembrane region" description="Helical" evidence="9">
    <location>
        <begin position="61"/>
        <end position="80"/>
    </location>
</feature>
<feature type="transmembrane region" description="Helical" evidence="9">
    <location>
        <begin position="143"/>
        <end position="165"/>
    </location>
</feature>
<proteinExistence type="inferred from homology"/>
<keyword evidence="12" id="KW-1185">Reference proteome</keyword>
<name>A0ABY6AE30_9GAMM</name>
<feature type="transmembrane region" description="Helical" evidence="9">
    <location>
        <begin position="101"/>
        <end position="123"/>
    </location>
</feature>
<dbReference type="EMBL" id="CP054475">
    <property type="protein sequence ID" value="UXD88980.1"/>
    <property type="molecule type" value="Genomic_DNA"/>
</dbReference>
<dbReference type="PANTHER" id="PTHR35011">
    <property type="entry name" value="2,3-DIKETO-L-GULONATE TRAP TRANSPORTER SMALL PERMEASE PROTEIN YIAM"/>
    <property type="match status" value="1"/>
</dbReference>
<evidence type="ECO:0000256" key="2">
    <source>
        <dbReference type="ARBA" id="ARBA00022448"/>
    </source>
</evidence>
<comment type="function">
    <text evidence="9">Part of the tripartite ATP-independent periplasmic (TRAP) transport system.</text>
</comment>
<evidence type="ECO:0000256" key="7">
    <source>
        <dbReference type="ARBA" id="ARBA00023136"/>
    </source>
</evidence>
<dbReference type="RefSeq" id="WP_260997663.1">
    <property type="nucleotide sequence ID" value="NZ_CP054475.1"/>
</dbReference>
<evidence type="ECO:0000313" key="12">
    <source>
        <dbReference type="Proteomes" id="UP001065322"/>
    </source>
</evidence>
<evidence type="ECO:0000256" key="5">
    <source>
        <dbReference type="ARBA" id="ARBA00022692"/>
    </source>
</evidence>
<evidence type="ECO:0000256" key="8">
    <source>
        <dbReference type="ARBA" id="ARBA00038436"/>
    </source>
</evidence>
<organism evidence="11 12">
    <name type="scientific">Thalassolituus hydrocarboniclasticus</name>
    <dbReference type="NCBI Taxonomy" id="2742796"/>
    <lineage>
        <taxon>Bacteria</taxon>
        <taxon>Pseudomonadati</taxon>
        <taxon>Pseudomonadota</taxon>
        <taxon>Gammaproteobacteria</taxon>
        <taxon>Oceanospirillales</taxon>
        <taxon>Oceanospirillaceae</taxon>
        <taxon>Thalassolituus</taxon>
    </lineage>
</organism>
<keyword evidence="7 9" id="KW-0472">Membrane</keyword>
<feature type="domain" description="Tripartite ATP-independent periplasmic transporters DctQ component" evidence="10">
    <location>
        <begin position="35"/>
        <end position="166"/>
    </location>
</feature>
<feature type="transmembrane region" description="Helical" evidence="9">
    <location>
        <begin position="27"/>
        <end position="49"/>
    </location>
</feature>
<keyword evidence="2 9" id="KW-0813">Transport</keyword>
<evidence type="ECO:0000256" key="9">
    <source>
        <dbReference type="RuleBase" id="RU369079"/>
    </source>
</evidence>
<evidence type="ECO:0000259" key="10">
    <source>
        <dbReference type="Pfam" id="PF04290"/>
    </source>
</evidence>
<keyword evidence="3" id="KW-1003">Cell membrane</keyword>
<reference evidence="12" key="1">
    <citation type="submission" date="2020-06" db="EMBL/GenBank/DDBJ databases">
        <title>Thalassolituus marinus alknpb1M-1, a hydrocarbon-degrading bacterium isolated from the deep-sea overlying water using an in-situ strategy from the South China Sea basin.</title>
        <authorList>
            <person name="Dong C."/>
            <person name="Chen Y."/>
            <person name="Shao Z."/>
        </authorList>
    </citation>
    <scope>NUCLEOTIDE SEQUENCE [LARGE SCALE GENOMIC DNA]</scope>
    <source>
        <strain evidence="12">alknpb1M-1</strain>
    </source>
</reference>
<accession>A0ABY6AE30</accession>
<sequence length="179" mass="20274">MNNDLRPPSTVLLADAVDRVLRKSCEYLSWVYAILIAVILLQITLRRGFSAGLIALEELQWHLYAIGVLFGVIYAQATNSHVRVDVLQSRFSARAKSMTEIAGILLLAMPFLFVVFIHSLDFVAESWRINERSLAPAGLPWRWLIKSMIPVSVGLMMLTFINHLYRESVLLIRGNNYGN</sequence>
<comment type="subunit">
    <text evidence="9">The complex comprises the extracytoplasmic solute receptor protein and the two transmembrane proteins.</text>
</comment>
<dbReference type="PANTHER" id="PTHR35011:SF4">
    <property type="entry name" value="SLL1102 PROTEIN"/>
    <property type="match status" value="1"/>
</dbReference>
<comment type="subcellular location">
    <subcellularLocation>
        <location evidence="1 9">Cell inner membrane</location>
        <topology evidence="1 9">Multi-pass membrane protein</topology>
    </subcellularLocation>
</comment>
<keyword evidence="4 9" id="KW-0997">Cell inner membrane</keyword>
<dbReference type="Proteomes" id="UP001065322">
    <property type="component" value="Chromosome"/>
</dbReference>
<gene>
    <name evidence="11" type="ORF">HUF19_16715</name>
</gene>